<dbReference type="WBParaSite" id="HDID_0000681801-mRNA-1">
    <property type="protein sequence ID" value="HDID_0000681801-mRNA-1"/>
    <property type="gene ID" value="HDID_0000681801"/>
</dbReference>
<keyword evidence="2" id="KW-0238">DNA-binding</keyword>
<accession>A0A0R3SPE0</accession>
<evidence type="ECO:0000256" key="1">
    <source>
        <dbReference type="ARBA" id="ARBA00009251"/>
    </source>
</evidence>
<reference evidence="4 5" key="2">
    <citation type="submission" date="2018-11" db="EMBL/GenBank/DDBJ databases">
        <authorList>
            <consortium name="Pathogen Informatics"/>
        </authorList>
    </citation>
    <scope>NUCLEOTIDE SEQUENCE [LARGE SCALE GENOMIC DNA]</scope>
</reference>
<evidence type="ECO:0000313" key="5">
    <source>
        <dbReference type="Proteomes" id="UP000274504"/>
    </source>
</evidence>
<dbReference type="GO" id="GO:0000981">
    <property type="term" value="F:DNA-binding transcription factor activity, RNA polymerase II-specific"/>
    <property type="evidence" value="ECO:0007669"/>
    <property type="project" value="TreeGrafter"/>
</dbReference>
<proteinExistence type="inferred from homology"/>
<dbReference type="Proteomes" id="UP000274504">
    <property type="component" value="Unassembled WGS sequence"/>
</dbReference>
<organism evidence="6">
    <name type="scientific">Hymenolepis diminuta</name>
    <name type="common">Rat tapeworm</name>
    <dbReference type="NCBI Taxonomy" id="6216"/>
    <lineage>
        <taxon>Eukaryota</taxon>
        <taxon>Metazoa</taxon>
        <taxon>Spiralia</taxon>
        <taxon>Lophotrochozoa</taxon>
        <taxon>Platyhelminthes</taxon>
        <taxon>Cestoda</taxon>
        <taxon>Eucestoda</taxon>
        <taxon>Cyclophyllidea</taxon>
        <taxon>Hymenolepididae</taxon>
        <taxon>Hymenolepis</taxon>
    </lineage>
</organism>
<dbReference type="Gene3D" id="3.30.2450.30">
    <property type="match status" value="1"/>
</dbReference>
<evidence type="ECO:0000313" key="4">
    <source>
        <dbReference type="EMBL" id="VDL59134.1"/>
    </source>
</evidence>
<dbReference type="PANTHER" id="PTHR12611:SF0">
    <property type="entry name" value="PURINE-RICH BINDING PROTEIN-ALPHA, ISOFORM B"/>
    <property type="match status" value="1"/>
</dbReference>
<dbReference type="OrthoDB" id="523901at2759"/>
<comment type="similarity">
    <text evidence="1">Belongs to the PUR DNA-binding protein family.</text>
</comment>
<evidence type="ECO:0000313" key="6">
    <source>
        <dbReference type="WBParaSite" id="HDID_0000681801-mRNA-1"/>
    </source>
</evidence>
<dbReference type="AlphaFoldDB" id="A0A0R3SPE0"/>
<feature type="region of interest" description="Disordered" evidence="3">
    <location>
        <begin position="271"/>
        <end position="301"/>
    </location>
</feature>
<dbReference type="GO" id="GO:0005634">
    <property type="term" value="C:nucleus"/>
    <property type="evidence" value="ECO:0007669"/>
    <property type="project" value="TreeGrafter"/>
</dbReference>
<dbReference type="InterPro" id="IPR006628">
    <property type="entry name" value="PUR-bd_fam"/>
</dbReference>
<dbReference type="Gene3D" id="3.10.450.700">
    <property type="match status" value="1"/>
</dbReference>
<dbReference type="EMBL" id="UYSG01010880">
    <property type="protein sequence ID" value="VDL59134.1"/>
    <property type="molecule type" value="Genomic_DNA"/>
</dbReference>
<dbReference type="PANTHER" id="PTHR12611">
    <property type="entry name" value="PUR-TRANSCRIPTIONAL ACTIVATOR"/>
    <property type="match status" value="1"/>
</dbReference>
<evidence type="ECO:0000256" key="2">
    <source>
        <dbReference type="ARBA" id="ARBA00023125"/>
    </source>
</evidence>
<dbReference type="SMART" id="SM00712">
    <property type="entry name" value="PUR"/>
    <property type="match status" value="3"/>
</dbReference>
<name>A0A0R3SPE0_HYMDI</name>
<feature type="compositionally biased region" description="Basic and acidic residues" evidence="3">
    <location>
        <begin position="290"/>
        <end position="301"/>
    </location>
</feature>
<dbReference type="GO" id="GO:0000977">
    <property type="term" value="F:RNA polymerase II transcription regulatory region sequence-specific DNA binding"/>
    <property type="evidence" value="ECO:0007669"/>
    <property type="project" value="InterPro"/>
</dbReference>
<evidence type="ECO:0000256" key="3">
    <source>
        <dbReference type="SAM" id="MobiDB-lite"/>
    </source>
</evidence>
<dbReference type="Pfam" id="PF04845">
    <property type="entry name" value="PurA"/>
    <property type="match status" value="1"/>
</dbReference>
<protein>
    <submittedName>
        <fullName evidence="6">Transcriptional activator protein Pur-alpha</fullName>
    </submittedName>
</protein>
<dbReference type="GO" id="GO:0032422">
    <property type="term" value="F:purine-rich negative regulatory element binding"/>
    <property type="evidence" value="ECO:0007669"/>
    <property type="project" value="InterPro"/>
</dbReference>
<gene>
    <name evidence="4" type="ORF">HDID_LOCUS6816</name>
</gene>
<sequence>MFGRENAYSKELKMQPLYFRSTVPIIPFQLPGVLPPHVDLTQEEDLDSVSLQFHQKRFYVDVKKNRRGRFMKIAEVGLDGRKSRILLTMTAADDLKEKIHDLANVYDEITAKESEQPQPDQTVESVNGDGVVKSHILNYPHRRYYLDLKKNNRGYFLRITMLSSSARIKLAIPAEGMRKLYSSICSMLKTWWIPAPEKTNAEVSLPPSKAFRIDNRILYFDPVANRHGVFLRISQVWASSRSAITIPGRSIDKFREIINELADHISAATIDDKENQPEEEEIAGSVVETEALKSQEFDSSH</sequence>
<reference evidence="6" key="1">
    <citation type="submission" date="2017-02" db="UniProtKB">
        <authorList>
            <consortium name="WormBaseParasite"/>
        </authorList>
    </citation>
    <scope>IDENTIFICATION</scope>
</reference>